<evidence type="ECO:0000313" key="2">
    <source>
        <dbReference type="Proteomes" id="UP000239203"/>
    </source>
</evidence>
<evidence type="ECO:0000313" key="1">
    <source>
        <dbReference type="EMBL" id="PPK68983.1"/>
    </source>
</evidence>
<name>A0A2S6GUW2_9PSEU</name>
<dbReference type="RefSeq" id="WP_104478518.1">
    <property type="nucleotide sequence ID" value="NZ_CP154825.1"/>
</dbReference>
<organism evidence="1 2">
    <name type="scientific">Actinokineospora auranticolor</name>
    <dbReference type="NCBI Taxonomy" id="155976"/>
    <lineage>
        <taxon>Bacteria</taxon>
        <taxon>Bacillati</taxon>
        <taxon>Actinomycetota</taxon>
        <taxon>Actinomycetes</taxon>
        <taxon>Pseudonocardiales</taxon>
        <taxon>Pseudonocardiaceae</taxon>
        <taxon>Actinokineospora</taxon>
    </lineage>
</organism>
<proteinExistence type="predicted"/>
<dbReference type="EMBL" id="PTIX01000004">
    <property type="protein sequence ID" value="PPK68983.1"/>
    <property type="molecule type" value="Genomic_DNA"/>
</dbReference>
<keyword evidence="2" id="KW-1185">Reference proteome</keyword>
<sequence>MGSNCERTGAVNSHREWSINCRDLAGRKRDVTVFVRQGHVVLVAPPGETAILSPLDVGRLRAALRDAVVDASVESDH</sequence>
<gene>
    <name evidence="1" type="ORF">CLV40_104230</name>
</gene>
<dbReference type="OrthoDB" id="3697462at2"/>
<accession>A0A2S6GUW2</accession>
<protein>
    <submittedName>
        <fullName evidence="1">Uncharacterized protein</fullName>
    </submittedName>
</protein>
<reference evidence="1 2" key="1">
    <citation type="submission" date="2018-02" db="EMBL/GenBank/DDBJ databases">
        <title>Genomic Encyclopedia of Archaeal and Bacterial Type Strains, Phase II (KMG-II): from individual species to whole genera.</title>
        <authorList>
            <person name="Goeker M."/>
        </authorList>
    </citation>
    <scope>NUCLEOTIDE SEQUENCE [LARGE SCALE GENOMIC DNA]</scope>
    <source>
        <strain evidence="1 2">YU 961-1</strain>
    </source>
</reference>
<comment type="caution">
    <text evidence="1">The sequence shown here is derived from an EMBL/GenBank/DDBJ whole genome shotgun (WGS) entry which is preliminary data.</text>
</comment>
<dbReference type="Proteomes" id="UP000239203">
    <property type="component" value="Unassembled WGS sequence"/>
</dbReference>
<dbReference type="AlphaFoldDB" id="A0A2S6GUW2"/>